<name>A0A9P6VP06_9HELO</name>
<accession>A0A9P6VP06</accession>
<protein>
    <submittedName>
        <fullName evidence="3">Transcription factor lepB</fullName>
    </submittedName>
</protein>
<evidence type="ECO:0000256" key="2">
    <source>
        <dbReference type="ARBA" id="ARBA00023242"/>
    </source>
</evidence>
<comment type="caution">
    <text evidence="3">The sequence shown here is derived from an EMBL/GenBank/DDBJ whole genome shotgun (WGS) entry which is preliminary data.</text>
</comment>
<sequence>MLEGGEPDASNLLLFFTIFAGAAFVWTPELSQKLPSSLAESGAASLIYTRLALFIVENTHQLSTPSVTALAAMCNLAHLLINSNDFIVKVHMLRIRCLVMAREMGIHRLDTTKGRNARELEKCNMIEIQVQRRIWWSMVASDWLAAFSGGPHEGAYAIHPKHMNVCYPSNVDDELIMPTGVEHNFPLSTPTTTMSAFIQRLKLAELCREVVDAMPSMLLDIQEPDYAVILALDKKFHDYIEQLPVFFRLDETSVRQSQKTISSRRLEELEICLFSHHVHPLGADSIGIAASNGYPLRREPVLTSAQLDCHGACLSCGVDSSYGCEVQSERTGCRSSQS</sequence>
<dbReference type="AlphaFoldDB" id="A0A9P6VP06"/>
<keyword evidence="2" id="KW-0539">Nucleus</keyword>
<dbReference type="InterPro" id="IPR050613">
    <property type="entry name" value="Sec_Metabolite_Reg"/>
</dbReference>
<dbReference type="Proteomes" id="UP000785200">
    <property type="component" value="Unassembled WGS sequence"/>
</dbReference>
<gene>
    <name evidence="3" type="ORF">D0Z07_2007</name>
</gene>
<comment type="subcellular location">
    <subcellularLocation>
        <location evidence="1">Nucleus</location>
    </subcellularLocation>
</comment>
<keyword evidence="4" id="KW-1185">Reference proteome</keyword>
<dbReference type="PANTHER" id="PTHR31001">
    <property type="entry name" value="UNCHARACTERIZED TRANSCRIPTIONAL REGULATORY PROTEIN"/>
    <property type="match status" value="1"/>
</dbReference>
<evidence type="ECO:0000313" key="3">
    <source>
        <dbReference type="EMBL" id="KAG0651204.1"/>
    </source>
</evidence>
<evidence type="ECO:0000313" key="4">
    <source>
        <dbReference type="Proteomes" id="UP000785200"/>
    </source>
</evidence>
<organism evidence="3 4">
    <name type="scientific">Hyphodiscus hymeniophilus</name>
    <dbReference type="NCBI Taxonomy" id="353542"/>
    <lineage>
        <taxon>Eukaryota</taxon>
        <taxon>Fungi</taxon>
        <taxon>Dikarya</taxon>
        <taxon>Ascomycota</taxon>
        <taxon>Pezizomycotina</taxon>
        <taxon>Leotiomycetes</taxon>
        <taxon>Helotiales</taxon>
        <taxon>Hyphodiscaceae</taxon>
        <taxon>Hyphodiscus</taxon>
    </lineage>
</organism>
<dbReference type="GO" id="GO:0005634">
    <property type="term" value="C:nucleus"/>
    <property type="evidence" value="ECO:0007669"/>
    <property type="project" value="UniProtKB-SubCell"/>
</dbReference>
<dbReference type="OrthoDB" id="3014581at2759"/>
<dbReference type="PANTHER" id="PTHR31001:SF90">
    <property type="entry name" value="CENTROMERE DNA-BINDING PROTEIN COMPLEX CBF3 SUBUNIT B"/>
    <property type="match status" value="1"/>
</dbReference>
<evidence type="ECO:0000256" key="1">
    <source>
        <dbReference type="ARBA" id="ARBA00004123"/>
    </source>
</evidence>
<dbReference type="CDD" id="cd12148">
    <property type="entry name" value="fungal_TF_MHR"/>
    <property type="match status" value="1"/>
</dbReference>
<dbReference type="EMBL" id="VNKQ01000004">
    <property type="protein sequence ID" value="KAG0651204.1"/>
    <property type="molecule type" value="Genomic_DNA"/>
</dbReference>
<reference evidence="3" key="1">
    <citation type="submission" date="2019-07" db="EMBL/GenBank/DDBJ databases">
        <title>Hyphodiscus hymeniophilus genome sequencing and assembly.</title>
        <authorList>
            <person name="Kramer G."/>
            <person name="Nodwell J."/>
        </authorList>
    </citation>
    <scope>NUCLEOTIDE SEQUENCE</scope>
    <source>
        <strain evidence="3">ATCC 34498</strain>
    </source>
</reference>
<proteinExistence type="predicted"/>